<protein>
    <submittedName>
        <fullName evidence="1">Uncharacterized protein</fullName>
    </submittedName>
</protein>
<gene>
    <name evidence="1" type="ORF">DD237_001600</name>
</gene>
<dbReference type="Proteomes" id="UP000286097">
    <property type="component" value="Unassembled WGS sequence"/>
</dbReference>
<sequence length="75" mass="8923">MPLCAQMLINRLSHECVALFCCEWEFEQVVQEPFTGLYNRRFMTALTMRTANFHPQRVLIHKMHVEMRPKSVKTP</sequence>
<dbReference type="AlphaFoldDB" id="A0A425CKS8"/>
<dbReference type="VEuPathDB" id="FungiDB:DD237_001600"/>
<reference evidence="1 2" key="1">
    <citation type="submission" date="2018-06" db="EMBL/GenBank/DDBJ databases">
        <title>Comparative genomics of downy mildews reveals potential adaptations to biotrophy.</title>
        <authorList>
            <person name="Fletcher K."/>
            <person name="Klosterman S.J."/>
            <person name="Derevnina L."/>
            <person name="Martin F."/>
            <person name="Koike S."/>
            <person name="Reyes Chin-Wo S."/>
            <person name="Mou B."/>
            <person name="Michelmore R."/>
        </authorList>
    </citation>
    <scope>NUCLEOTIDE SEQUENCE [LARGE SCALE GENOMIC DNA]</scope>
    <source>
        <strain evidence="1 2">R13</strain>
    </source>
</reference>
<organism evidence="1 2">
    <name type="scientific">Peronospora effusa</name>
    <dbReference type="NCBI Taxonomy" id="542832"/>
    <lineage>
        <taxon>Eukaryota</taxon>
        <taxon>Sar</taxon>
        <taxon>Stramenopiles</taxon>
        <taxon>Oomycota</taxon>
        <taxon>Peronosporomycetes</taxon>
        <taxon>Peronosporales</taxon>
        <taxon>Peronosporaceae</taxon>
        <taxon>Peronospora</taxon>
    </lineage>
</organism>
<evidence type="ECO:0000313" key="2">
    <source>
        <dbReference type="Proteomes" id="UP000286097"/>
    </source>
</evidence>
<dbReference type="EMBL" id="QKXF01000092">
    <property type="protein sequence ID" value="RQM17633.1"/>
    <property type="molecule type" value="Genomic_DNA"/>
</dbReference>
<comment type="caution">
    <text evidence="1">The sequence shown here is derived from an EMBL/GenBank/DDBJ whole genome shotgun (WGS) entry which is preliminary data.</text>
</comment>
<accession>A0A425CKS8</accession>
<evidence type="ECO:0000313" key="1">
    <source>
        <dbReference type="EMBL" id="RQM17633.1"/>
    </source>
</evidence>
<proteinExistence type="predicted"/>
<name>A0A425CKS8_9STRA</name>